<accession>Q82UA0</accession>
<gene>
    <name evidence="7" type="primary">fliS</name>
    <name evidence="7" type="ordered locus">NE1596</name>
</gene>
<evidence type="ECO:0000256" key="6">
    <source>
        <dbReference type="PIRNR" id="PIRNR039090"/>
    </source>
</evidence>
<dbReference type="CDD" id="cd16098">
    <property type="entry name" value="FliS"/>
    <property type="match status" value="1"/>
</dbReference>
<comment type="similarity">
    <text evidence="2 6">Belongs to the FliS family.</text>
</comment>
<keyword evidence="4 6" id="KW-1005">Bacterial flagellum biogenesis</keyword>
<dbReference type="GeneID" id="87104764"/>
<name>Q82UA0_NITEU</name>
<dbReference type="InterPro" id="IPR003713">
    <property type="entry name" value="FliS"/>
</dbReference>
<protein>
    <recommendedName>
        <fullName evidence="6">Flagellar secretion chaperone FliS</fullName>
    </recommendedName>
</protein>
<dbReference type="GO" id="GO:0005829">
    <property type="term" value="C:cytosol"/>
    <property type="evidence" value="ECO:0007669"/>
    <property type="project" value="UniProtKB-SubCell"/>
</dbReference>
<evidence type="ECO:0000256" key="5">
    <source>
        <dbReference type="ARBA" id="ARBA00023186"/>
    </source>
</evidence>
<evidence type="ECO:0000256" key="2">
    <source>
        <dbReference type="ARBA" id="ARBA00008787"/>
    </source>
</evidence>
<dbReference type="GO" id="GO:0044780">
    <property type="term" value="P:bacterial-type flagellum assembly"/>
    <property type="evidence" value="ECO:0007669"/>
    <property type="project" value="InterPro"/>
</dbReference>
<dbReference type="RefSeq" id="WP_011112160.1">
    <property type="nucleotide sequence ID" value="NC_004757.1"/>
</dbReference>
<dbReference type="SUPFAM" id="SSF101116">
    <property type="entry name" value="Flagellar export chaperone FliS"/>
    <property type="match status" value="1"/>
</dbReference>
<evidence type="ECO:0000256" key="4">
    <source>
        <dbReference type="ARBA" id="ARBA00022795"/>
    </source>
</evidence>
<dbReference type="KEGG" id="neu:NE1596"/>
<dbReference type="OrthoDB" id="9792010at2"/>
<comment type="subcellular location">
    <subcellularLocation>
        <location evidence="1 6">Cytoplasm</location>
        <location evidence="1 6">Cytosol</location>
    </subcellularLocation>
</comment>
<dbReference type="AlphaFoldDB" id="Q82UA0"/>
<dbReference type="GO" id="GO:0071973">
    <property type="term" value="P:bacterial-type flagellum-dependent cell motility"/>
    <property type="evidence" value="ECO:0007669"/>
    <property type="project" value="TreeGrafter"/>
</dbReference>
<dbReference type="NCBIfam" id="TIGR00208">
    <property type="entry name" value="fliS"/>
    <property type="match status" value="1"/>
</dbReference>
<dbReference type="PANTHER" id="PTHR34773">
    <property type="entry name" value="FLAGELLAR SECRETION CHAPERONE FLIS"/>
    <property type="match status" value="1"/>
</dbReference>
<keyword evidence="7" id="KW-0282">Flagellum</keyword>
<evidence type="ECO:0000256" key="3">
    <source>
        <dbReference type="ARBA" id="ARBA00022490"/>
    </source>
</evidence>
<dbReference type="SMR" id="Q82UA0"/>
<keyword evidence="8" id="KW-1185">Reference proteome</keyword>
<dbReference type="InterPro" id="IPR036584">
    <property type="entry name" value="FliS_sf"/>
</dbReference>
<dbReference type="Proteomes" id="UP000001416">
    <property type="component" value="Chromosome"/>
</dbReference>
<keyword evidence="5" id="KW-0143">Chaperone</keyword>
<evidence type="ECO:0000313" key="7">
    <source>
        <dbReference type="EMBL" id="CAD85507.1"/>
    </source>
</evidence>
<reference evidence="7 8" key="1">
    <citation type="journal article" date="2003" name="J. Bacteriol.">
        <title>Complete genome sequence of the ammonia-oxidizing bacterium and obligate chemolithoautotroph Nitrosomonas europaea.</title>
        <authorList>
            <person name="Chain P."/>
            <person name="Lamerdin J."/>
            <person name="Larimer F."/>
            <person name="Regala W."/>
            <person name="Land M."/>
            <person name="Hauser L."/>
            <person name="Hooper A."/>
            <person name="Klotz M."/>
            <person name="Norton J."/>
            <person name="Sayavedra-Soto L."/>
            <person name="Arciero D."/>
            <person name="Hommes N."/>
            <person name="Whittaker M."/>
            <person name="Arp D."/>
        </authorList>
    </citation>
    <scope>NUCLEOTIDE SEQUENCE [LARGE SCALE GENOMIC DNA]</scope>
    <source>
        <strain evidence="8">ATCC 19718 / CIP 103999 / KCTC 2705 / NBRC 14298</strain>
    </source>
</reference>
<keyword evidence="7" id="KW-0966">Cell projection</keyword>
<dbReference type="PANTHER" id="PTHR34773:SF1">
    <property type="entry name" value="FLAGELLAR SECRETION CHAPERONE FLIS"/>
    <property type="match status" value="1"/>
</dbReference>
<evidence type="ECO:0000313" key="8">
    <source>
        <dbReference type="Proteomes" id="UP000001416"/>
    </source>
</evidence>
<sequence length="156" mass="16825">MFTESPSRAISSYQRVGVESGVVSADPHKLILMLFEGARQALDCSLLYIQQNRIAAKGEMISKAIMIIDHGLKASLDKTAGGELANRLEQLYDYMTARLLTANLQNDAVIIEEISCLLGELHEAWASIGNQPAGKTDVQTATRNTIEDTAGTGAMA</sequence>
<evidence type="ECO:0000256" key="1">
    <source>
        <dbReference type="ARBA" id="ARBA00004514"/>
    </source>
</evidence>
<dbReference type="EMBL" id="AL954747">
    <property type="protein sequence ID" value="CAD85507.1"/>
    <property type="molecule type" value="Genomic_DNA"/>
</dbReference>
<dbReference type="PhylomeDB" id="Q82UA0"/>
<dbReference type="HOGENOM" id="CLU_080373_1_0_4"/>
<dbReference type="Pfam" id="PF02561">
    <property type="entry name" value="FliS"/>
    <property type="match status" value="1"/>
</dbReference>
<keyword evidence="3 6" id="KW-0963">Cytoplasm</keyword>
<dbReference type="eggNOG" id="COG1516">
    <property type="taxonomic scope" value="Bacteria"/>
</dbReference>
<keyword evidence="7" id="KW-0969">Cilium</keyword>
<dbReference type="STRING" id="228410.NE1596"/>
<proteinExistence type="inferred from homology"/>
<dbReference type="PIRSF" id="PIRSF039090">
    <property type="entry name" value="Flis"/>
    <property type="match status" value="1"/>
</dbReference>
<organism evidence="7 8">
    <name type="scientific">Nitrosomonas europaea (strain ATCC 19718 / CIP 103999 / KCTC 2705 / NBRC 14298)</name>
    <dbReference type="NCBI Taxonomy" id="228410"/>
    <lineage>
        <taxon>Bacteria</taxon>
        <taxon>Pseudomonadati</taxon>
        <taxon>Pseudomonadota</taxon>
        <taxon>Betaproteobacteria</taxon>
        <taxon>Nitrosomonadales</taxon>
        <taxon>Nitrosomonadaceae</taxon>
        <taxon>Nitrosomonas</taxon>
    </lineage>
</organism>
<dbReference type="Gene3D" id="1.20.120.340">
    <property type="entry name" value="Flagellar protein FliS"/>
    <property type="match status" value="1"/>
</dbReference>